<evidence type="ECO:0000313" key="1">
    <source>
        <dbReference type="EMBL" id="CAB4940223.1"/>
    </source>
</evidence>
<accession>A0A6J7JA25</accession>
<dbReference type="EMBL" id="CAFBMW010000013">
    <property type="protein sequence ID" value="CAB4940223.1"/>
    <property type="molecule type" value="Genomic_DNA"/>
</dbReference>
<gene>
    <name evidence="1" type="ORF">UFOPK3662_01839</name>
</gene>
<dbReference type="AlphaFoldDB" id="A0A6J7JA25"/>
<proteinExistence type="predicted"/>
<sequence length="146" mass="14983">MRALVLALALLAPALAGCSGGEAATPAVSGNVVEEDAAETAEWRSDVEEHLGTDVFDFLALQQAAALDCQRTDASSWSVELALSGDVSTSALTRIGLEHACADVVEAFDAGLAAVERAADPLDLVCGPDVRLSSEDRLKADLVCGA</sequence>
<reference evidence="1" key="1">
    <citation type="submission" date="2020-05" db="EMBL/GenBank/DDBJ databases">
        <authorList>
            <person name="Chiriac C."/>
            <person name="Salcher M."/>
            <person name="Ghai R."/>
            <person name="Kavagutti S V."/>
        </authorList>
    </citation>
    <scope>NUCLEOTIDE SEQUENCE</scope>
</reference>
<protein>
    <submittedName>
        <fullName evidence="1">Unannotated protein</fullName>
    </submittedName>
</protein>
<dbReference type="PROSITE" id="PS51257">
    <property type="entry name" value="PROKAR_LIPOPROTEIN"/>
    <property type="match status" value="1"/>
</dbReference>
<organism evidence="1">
    <name type="scientific">freshwater metagenome</name>
    <dbReference type="NCBI Taxonomy" id="449393"/>
    <lineage>
        <taxon>unclassified sequences</taxon>
        <taxon>metagenomes</taxon>
        <taxon>ecological metagenomes</taxon>
    </lineage>
</organism>
<name>A0A6J7JA25_9ZZZZ</name>